<protein>
    <submittedName>
        <fullName evidence="2">EsV-1-202</fullName>
    </submittedName>
</protein>
<keyword evidence="3" id="KW-1185">Reference proteome</keyword>
<reference evidence="2 3" key="2">
    <citation type="journal article" date="1998" name="Adv. Virus Res.">
        <title>Viruses in marine brown algae.</title>
        <authorList>
            <person name="Muller D.G."/>
            <person name="Kapp M."/>
            <person name="Knippers R."/>
        </authorList>
    </citation>
    <scope>NUCLEOTIDE SEQUENCE [LARGE SCALE GENOMIC DNA]</scope>
    <source>
        <strain evidence="3">Isolate New Zealand/Kaikoura/1988</strain>
    </source>
</reference>
<reference evidence="2 3" key="1">
    <citation type="journal article" date="1995" name="Virology">
        <title>Coat protein of the Ectocarpus siliculosus virus.</title>
        <authorList>
            <person name="Klein M."/>
            <person name="Lanka S.T."/>
            <person name="Knippers R."/>
            <person name="Muller D.G."/>
        </authorList>
    </citation>
    <scope>NUCLEOTIDE SEQUENCE [LARGE SCALE GENOMIC DNA]</scope>
    <source>
        <strain evidence="3">Isolate New Zealand/Kaikoura/1988</strain>
    </source>
</reference>
<feature type="region of interest" description="Disordered" evidence="1">
    <location>
        <begin position="11"/>
        <end position="32"/>
    </location>
</feature>
<reference evidence="2 3" key="4">
    <citation type="journal article" date="2000" name="Virology">
        <title>The brown algal virus EsV-1 particle contains a putative hybrid histidine kinase.</title>
        <authorList>
            <person name="Delaroque N."/>
            <person name="Wolf S."/>
            <person name="Muller D.G."/>
            <person name="Knippers R."/>
        </authorList>
    </citation>
    <scope>NUCLEOTIDE SEQUENCE [LARGE SCALE GENOMIC DNA]</scope>
    <source>
        <strain evidence="3">Isolate New Zealand/Kaikoura/1988</strain>
    </source>
</reference>
<dbReference type="EMBL" id="AF204951">
    <property type="protein sequence ID" value="AAK14616.1"/>
    <property type="molecule type" value="Genomic_DNA"/>
</dbReference>
<sequence>MIYTKAFTFIGGGSAGGGRPSDAPTSGSGTGRHSSVSCIGPNCFTGDTSGLKLAAIGCVWRGCAKM</sequence>
<organism evidence="2 3">
    <name type="scientific">Ectocarpus siliculosus virus 1 (isolate New Zealand/Kaikoura/1988)</name>
    <name type="common">EsV-1</name>
    <dbReference type="NCBI Taxonomy" id="654926"/>
    <lineage>
        <taxon>Viruses</taxon>
        <taxon>Varidnaviria</taxon>
        <taxon>Bamfordvirae</taxon>
        <taxon>Nucleocytoviricota</taxon>
        <taxon>Megaviricetes</taxon>
        <taxon>Algavirales</taxon>
        <taxon>Phycodnaviridae</taxon>
        <taxon>Phaeovirus</taxon>
        <taxon>Phaeovirus unasiliculosus</taxon>
        <taxon>Ectocarpus siliculosus virus 1</taxon>
    </lineage>
</organism>
<gene>
    <name evidence="2" type="primary">ORF 202</name>
</gene>
<evidence type="ECO:0000313" key="3">
    <source>
        <dbReference type="Proteomes" id="UP000000864"/>
    </source>
</evidence>
<proteinExistence type="predicted"/>
<dbReference type="Proteomes" id="UP000000864">
    <property type="component" value="Segment"/>
</dbReference>
<reference evidence="2 3" key="3">
    <citation type="journal article" date="2000" name="Virology">
        <title>Characterization and immunolocalization of major structural proteins in the brown algal virus EsV-1.</title>
        <authorList>
            <person name="Delaroque N."/>
            <person name="Wolf S."/>
            <person name="Muller D.G."/>
            <person name="Knippers R."/>
        </authorList>
    </citation>
    <scope>NUCLEOTIDE SEQUENCE [LARGE SCALE GENOMIC DNA]</scope>
    <source>
        <strain evidence="3">Isolate New Zealand/Kaikoura/1988</strain>
    </source>
</reference>
<feature type="compositionally biased region" description="Polar residues" evidence="1">
    <location>
        <begin position="23"/>
        <end position="32"/>
    </location>
</feature>
<name>Q8QN87_ESV1K</name>
<dbReference type="KEGG" id="vg:920604"/>
<organismHost>
    <name type="scientific">Ectocarpus siliculosus</name>
    <name type="common">Brown alga</name>
    <name type="synonym">Conferva siliculosa</name>
    <dbReference type="NCBI Taxonomy" id="2880"/>
</organismHost>
<accession>Q8QN87</accession>
<evidence type="ECO:0000313" key="2">
    <source>
        <dbReference type="EMBL" id="AAK14616.1"/>
    </source>
</evidence>
<evidence type="ECO:0000256" key="1">
    <source>
        <dbReference type="SAM" id="MobiDB-lite"/>
    </source>
</evidence>